<accession>A0A8S5VGV5</accession>
<organism evidence="1">
    <name type="scientific">Myoviridae sp. ctkfK18</name>
    <dbReference type="NCBI Taxonomy" id="2825165"/>
    <lineage>
        <taxon>Viruses</taxon>
        <taxon>Duplodnaviria</taxon>
        <taxon>Heunggongvirae</taxon>
        <taxon>Uroviricota</taxon>
        <taxon>Caudoviricetes</taxon>
    </lineage>
</organism>
<name>A0A8S5VGV5_9CAUD</name>
<protein>
    <submittedName>
        <fullName evidence="1">Uncharacterized protein</fullName>
    </submittedName>
</protein>
<sequence>MMTVYELNRDLEIEFSYNIYRRSLVKTLKKLRRSWKYKDYVMMGNILTNMETFKEQKCYDDPFTKYGIKKVVETYWKKYKKLDPQLRLTEKMQREILVFPMNLLDEMGDING</sequence>
<evidence type="ECO:0000313" key="1">
    <source>
        <dbReference type="EMBL" id="DAG06017.1"/>
    </source>
</evidence>
<reference evidence="1" key="1">
    <citation type="journal article" date="2021" name="Proc. Natl. Acad. Sci. U.S.A.">
        <title>A Catalog of Tens of Thousands of Viruses from Human Metagenomes Reveals Hidden Associations with Chronic Diseases.</title>
        <authorList>
            <person name="Tisza M.J."/>
            <person name="Buck C.B."/>
        </authorList>
    </citation>
    <scope>NUCLEOTIDE SEQUENCE</scope>
    <source>
        <strain evidence="1">CtkfK18</strain>
    </source>
</reference>
<dbReference type="EMBL" id="BK016265">
    <property type="protein sequence ID" value="DAG06017.1"/>
    <property type="molecule type" value="Genomic_DNA"/>
</dbReference>
<proteinExistence type="predicted"/>